<reference evidence="2 3" key="1">
    <citation type="journal article" date="2015" name="Nat. Commun.">
        <title>Lucilia cuprina genome unlocks parasitic fly biology to underpin future interventions.</title>
        <authorList>
            <person name="Anstead C.A."/>
            <person name="Korhonen P.K."/>
            <person name="Young N.D."/>
            <person name="Hall R.S."/>
            <person name="Jex A.R."/>
            <person name="Murali S.C."/>
            <person name="Hughes D.S."/>
            <person name="Lee S.F."/>
            <person name="Perry T."/>
            <person name="Stroehlein A.J."/>
            <person name="Ansell B.R."/>
            <person name="Breugelmans B."/>
            <person name="Hofmann A."/>
            <person name="Qu J."/>
            <person name="Dugan S."/>
            <person name="Lee S.L."/>
            <person name="Chao H."/>
            <person name="Dinh H."/>
            <person name="Han Y."/>
            <person name="Doddapaneni H.V."/>
            <person name="Worley K.C."/>
            <person name="Muzny D.M."/>
            <person name="Ioannidis P."/>
            <person name="Waterhouse R.M."/>
            <person name="Zdobnov E.M."/>
            <person name="James P.J."/>
            <person name="Bagnall N.H."/>
            <person name="Kotze A.C."/>
            <person name="Gibbs R.A."/>
            <person name="Richards S."/>
            <person name="Batterham P."/>
            <person name="Gasser R.B."/>
        </authorList>
    </citation>
    <scope>NUCLEOTIDE SEQUENCE [LARGE SCALE GENOMIC DNA]</scope>
    <source>
        <strain evidence="2 3">LS</strain>
        <tissue evidence="2">Full body</tissue>
    </source>
</reference>
<dbReference type="STRING" id="7375.A0A0L0BQ71"/>
<dbReference type="Pfam" id="PF07258">
    <property type="entry name" value="COMM_domain"/>
    <property type="match status" value="1"/>
</dbReference>
<name>A0A0L0BQ71_LUCCU</name>
<evidence type="ECO:0000259" key="1">
    <source>
        <dbReference type="Pfam" id="PF07258"/>
    </source>
</evidence>
<sequence>MKEHELLLNIDNKEILIEILNHSIDFLIGNQDEQQTMRMSHKYGFHNPDDFLLTTKSIAKFYRSICTSDVNSGQQSDFVRSELSNLTPEFQKIITSALQSRRNEVLCYLIREQNANEYPLIESFDWDTRLILGDSSFAQNNKILTTLSLNLRQNQRRNDQMQQLHIQMDYNKLNEFIKTIEDAMVDCK</sequence>
<gene>
    <name evidence="2" type="ORF">FF38_01887</name>
</gene>
<dbReference type="OMA" id="FSHKYGF"/>
<accession>A0A0L0BQ71</accession>
<feature type="domain" description="COMM" evidence="1">
    <location>
        <begin position="119"/>
        <end position="183"/>
    </location>
</feature>
<comment type="caution">
    <text evidence="2">The sequence shown here is derived from an EMBL/GenBank/DDBJ whole genome shotgun (WGS) entry which is preliminary data.</text>
</comment>
<keyword evidence="3" id="KW-1185">Reference proteome</keyword>
<dbReference type="InterPro" id="IPR017920">
    <property type="entry name" value="COMM"/>
</dbReference>
<protein>
    <recommendedName>
        <fullName evidence="1">COMM domain-containing protein</fullName>
    </recommendedName>
</protein>
<dbReference type="OrthoDB" id="64318at2759"/>
<dbReference type="Proteomes" id="UP000037069">
    <property type="component" value="Unassembled WGS sequence"/>
</dbReference>
<proteinExistence type="predicted"/>
<dbReference type="EMBL" id="JRES01001533">
    <property type="protein sequence ID" value="KNC22207.1"/>
    <property type="molecule type" value="Genomic_DNA"/>
</dbReference>
<dbReference type="AlphaFoldDB" id="A0A0L0BQ71"/>
<evidence type="ECO:0000313" key="2">
    <source>
        <dbReference type="EMBL" id="KNC22207.1"/>
    </source>
</evidence>
<evidence type="ECO:0000313" key="3">
    <source>
        <dbReference type="Proteomes" id="UP000037069"/>
    </source>
</evidence>
<organism evidence="2 3">
    <name type="scientific">Lucilia cuprina</name>
    <name type="common">Green bottle fly</name>
    <name type="synonym">Australian sheep blowfly</name>
    <dbReference type="NCBI Taxonomy" id="7375"/>
    <lineage>
        <taxon>Eukaryota</taxon>
        <taxon>Metazoa</taxon>
        <taxon>Ecdysozoa</taxon>
        <taxon>Arthropoda</taxon>
        <taxon>Hexapoda</taxon>
        <taxon>Insecta</taxon>
        <taxon>Pterygota</taxon>
        <taxon>Neoptera</taxon>
        <taxon>Endopterygota</taxon>
        <taxon>Diptera</taxon>
        <taxon>Brachycera</taxon>
        <taxon>Muscomorpha</taxon>
        <taxon>Oestroidea</taxon>
        <taxon>Calliphoridae</taxon>
        <taxon>Luciliinae</taxon>
        <taxon>Lucilia</taxon>
    </lineage>
</organism>